<evidence type="ECO:0000313" key="3">
    <source>
        <dbReference type="Proteomes" id="UP000230607"/>
    </source>
</evidence>
<dbReference type="EMBL" id="LT841358">
    <property type="protein sequence ID" value="SMH71674.1"/>
    <property type="molecule type" value="Genomic_DNA"/>
</dbReference>
<name>A0A2H1FG02_9ARCH</name>
<organism evidence="2 3">
    <name type="scientific">Candidatus Nitrosotalea okcheonensis</name>
    <dbReference type="NCBI Taxonomy" id="1903276"/>
    <lineage>
        <taxon>Archaea</taxon>
        <taxon>Nitrososphaerota</taxon>
        <taxon>Nitrososphaeria</taxon>
        <taxon>Nitrosotaleales</taxon>
        <taxon>Nitrosotaleaceae</taxon>
        <taxon>Nitrosotalea</taxon>
    </lineage>
</organism>
<dbReference type="Proteomes" id="UP000230607">
    <property type="component" value="Chromosome 1"/>
</dbReference>
<gene>
    <name evidence="2" type="ORF">NCS_11486</name>
</gene>
<sequence length="69" mass="7721">MFVTRSSEYKDVIRLTHYTIFEVLIHGNMVPLGLQISKINNSVYLVVLSSYCIQLVGTLTGVTSSRSKV</sequence>
<evidence type="ECO:0000313" key="2">
    <source>
        <dbReference type="EMBL" id="SMH71674.1"/>
    </source>
</evidence>
<proteinExistence type="predicted"/>
<feature type="transmembrane region" description="Helical" evidence="1">
    <location>
        <begin position="42"/>
        <end position="62"/>
    </location>
</feature>
<evidence type="ECO:0000256" key="1">
    <source>
        <dbReference type="SAM" id="Phobius"/>
    </source>
</evidence>
<protein>
    <submittedName>
        <fullName evidence="2">Uncharacterized protein</fullName>
    </submittedName>
</protein>
<reference evidence="3" key="1">
    <citation type="submission" date="2017-03" db="EMBL/GenBank/DDBJ databases">
        <authorList>
            <person name="Herbold C."/>
        </authorList>
    </citation>
    <scope>NUCLEOTIDE SEQUENCE [LARGE SCALE GENOMIC DNA]</scope>
</reference>
<accession>A0A2H1FG02</accession>
<keyword evidence="1" id="KW-0472">Membrane</keyword>
<dbReference type="AlphaFoldDB" id="A0A2H1FG02"/>
<keyword evidence="1" id="KW-1133">Transmembrane helix</keyword>
<keyword evidence="3" id="KW-1185">Reference proteome</keyword>
<keyword evidence="1" id="KW-0812">Transmembrane</keyword>